<accession>A0AAV2GRC6</accession>
<evidence type="ECO:0000313" key="2">
    <source>
        <dbReference type="Proteomes" id="UP001497516"/>
    </source>
</evidence>
<evidence type="ECO:0000313" key="1">
    <source>
        <dbReference type="EMBL" id="CAL1413234.1"/>
    </source>
</evidence>
<sequence>MEASEEEEELNQLSGLRRLSLGGNNIQGFVSYHGDETVLRLPHLEELGLSNTSISSTVIFSEVKQLYSLQSLSLLYNNLFEGPVDMKELAALTKLQGLELSGNLVVEGAYQLY</sequence>
<dbReference type="InterPro" id="IPR032675">
    <property type="entry name" value="LRR_dom_sf"/>
</dbReference>
<organism evidence="1 2">
    <name type="scientific">Linum trigynum</name>
    <dbReference type="NCBI Taxonomy" id="586398"/>
    <lineage>
        <taxon>Eukaryota</taxon>
        <taxon>Viridiplantae</taxon>
        <taxon>Streptophyta</taxon>
        <taxon>Embryophyta</taxon>
        <taxon>Tracheophyta</taxon>
        <taxon>Spermatophyta</taxon>
        <taxon>Magnoliopsida</taxon>
        <taxon>eudicotyledons</taxon>
        <taxon>Gunneridae</taxon>
        <taxon>Pentapetalae</taxon>
        <taxon>rosids</taxon>
        <taxon>fabids</taxon>
        <taxon>Malpighiales</taxon>
        <taxon>Linaceae</taxon>
        <taxon>Linum</taxon>
    </lineage>
</organism>
<dbReference type="Proteomes" id="UP001497516">
    <property type="component" value="Chromosome 9"/>
</dbReference>
<dbReference type="SUPFAM" id="SSF52058">
    <property type="entry name" value="L domain-like"/>
    <property type="match status" value="1"/>
</dbReference>
<keyword evidence="2" id="KW-1185">Reference proteome</keyword>
<reference evidence="1 2" key="1">
    <citation type="submission" date="2024-04" db="EMBL/GenBank/DDBJ databases">
        <authorList>
            <person name="Fracassetti M."/>
        </authorList>
    </citation>
    <scope>NUCLEOTIDE SEQUENCE [LARGE SCALE GENOMIC DNA]</scope>
</reference>
<proteinExistence type="predicted"/>
<protein>
    <submittedName>
        <fullName evidence="1">Uncharacterized protein</fullName>
    </submittedName>
</protein>
<dbReference type="Gene3D" id="3.80.10.10">
    <property type="entry name" value="Ribonuclease Inhibitor"/>
    <property type="match status" value="1"/>
</dbReference>
<gene>
    <name evidence="1" type="ORF">LTRI10_LOCUS52481</name>
</gene>
<dbReference type="AlphaFoldDB" id="A0AAV2GRC6"/>
<name>A0AAV2GRC6_9ROSI</name>
<dbReference type="EMBL" id="OZ034822">
    <property type="protein sequence ID" value="CAL1413234.1"/>
    <property type="molecule type" value="Genomic_DNA"/>
</dbReference>